<dbReference type="EMBL" id="CP059851">
    <property type="protein sequence ID" value="QMW23317.1"/>
    <property type="molecule type" value="Genomic_DNA"/>
</dbReference>
<evidence type="ECO:0000256" key="1">
    <source>
        <dbReference type="ARBA" id="ARBA00022649"/>
    </source>
</evidence>
<dbReference type="InterPro" id="IPR007712">
    <property type="entry name" value="RelE/ParE_toxin"/>
</dbReference>
<accession>A0A7G5IIX5</accession>
<gene>
    <name evidence="2" type="ORF">H3309_02070</name>
</gene>
<proteinExistence type="predicted"/>
<dbReference type="KEGG" id="sand:H3309_02070"/>
<name>A0A7G5IIX5_9SPHN</name>
<sequence>MRAIRYSRLAERALKRMPRPHAERIVDKIELLASNRAALANQIKALKGIDAMRLRVGDYRVIFTETLDILAIVNIGPRGSIYE</sequence>
<dbReference type="AlphaFoldDB" id="A0A7G5IIX5"/>
<evidence type="ECO:0000313" key="2">
    <source>
        <dbReference type="EMBL" id="QMW23317.1"/>
    </source>
</evidence>
<reference evidence="2 3" key="1">
    <citation type="submission" date="2020-07" db="EMBL/GenBank/DDBJ databases">
        <title>Complete genome sequence for Sandaracinobacter sp. M6.</title>
        <authorList>
            <person name="Tang Y."/>
            <person name="Liu Q."/>
            <person name="Guo Z."/>
            <person name="Lei P."/>
            <person name="Huang B."/>
        </authorList>
    </citation>
    <scope>NUCLEOTIDE SEQUENCE [LARGE SCALE GENOMIC DNA]</scope>
    <source>
        <strain evidence="2 3">M6</strain>
    </source>
</reference>
<keyword evidence="1" id="KW-1277">Toxin-antitoxin system</keyword>
<dbReference type="Pfam" id="PF05016">
    <property type="entry name" value="ParE_toxin"/>
    <property type="match status" value="1"/>
</dbReference>
<dbReference type="SUPFAM" id="SSF143011">
    <property type="entry name" value="RelE-like"/>
    <property type="match status" value="1"/>
</dbReference>
<evidence type="ECO:0000313" key="3">
    <source>
        <dbReference type="Proteomes" id="UP000515292"/>
    </source>
</evidence>
<dbReference type="Proteomes" id="UP000515292">
    <property type="component" value="Chromosome"/>
</dbReference>
<protein>
    <submittedName>
        <fullName evidence="2">Type II toxin-antitoxin system RelE/ParE family toxin</fullName>
    </submittedName>
</protein>
<dbReference type="RefSeq" id="WP_182297059.1">
    <property type="nucleotide sequence ID" value="NZ_CP059851.1"/>
</dbReference>
<dbReference type="Gene3D" id="3.30.2310.20">
    <property type="entry name" value="RelE-like"/>
    <property type="match status" value="1"/>
</dbReference>
<organism evidence="2 3">
    <name type="scientific">Sandaracinobacteroides saxicola</name>
    <dbReference type="NCBI Taxonomy" id="2759707"/>
    <lineage>
        <taxon>Bacteria</taxon>
        <taxon>Pseudomonadati</taxon>
        <taxon>Pseudomonadota</taxon>
        <taxon>Alphaproteobacteria</taxon>
        <taxon>Sphingomonadales</taxon>
        <taxon>Sphingosinicellaceae</taxon>
        <taxon>Sandaracinobacteroides</taxon>
    </lineage>
</organism>
<dbReference type="InterPro" id="IPR035093">
    <property type="entry name" value="RelE/ParE_toxin_dom_sf"/>
</dbReference>
<keyword evidence="3" id="KW-1185">Reference proteome</keyword>